<feature type="transmembrane region" description="Helical" evidence="6">
    <location>
        <begin position="186"/>
        <end position="206"/>
    </location>
</feature>
<name>A0ABR9B3Y2_9BACL</name>
<feature type="transmembrane region" description="Helical" evidence="6">
    <location>
        <begin position="153"/>
        <end position="174"/>
    </location>
</feature>
<dbReference type="EMBL" id="JACYTN010000016">
    <property type="protein sequence ID" value="MBD8499896.1"/>
    <property type="molecule type" value="Genomic_DNA"/>
</dbReference>
<evidence type="ECO:0000256" key="4">
    <source>
        <dbReference type="ARBA" id="ARBA00022989"/>
    </source>
</evidence>
<dbReference type="Pfam" id="PF09678">
    <property type="entry name" value="Caa3_CtaG"/>
    <property type="match status" value="1"/>
</dbReference>
<feature type="transmembrane region" description="Helical" evidence="6">
    <location>
        <begin position="13"/>
        <end position="36"/>
    </location>
</feature>
<evidence type="ECO:0000256" key="1">
    <source>
        <dbReference type="ARBA" id="ARBA00004651"/>
    </source>
</evidence>
<evidence type="ECO:0000313" key="8">
    <source>
        <dbReference type="Proteomes" id="UP000634529"/>
    </source>
</evidence>
<dbReference type="NCBIfam" id="TIGR02737">
    <property type="entry name" value="caa3_CtaG"/>
    <property type="match status" value="1"/>
</dbReference>
<keyword evidence="2" id="KW-1003">Cell membrane</keyword>
<gene>
    <name evidence="7" type="primary">ctaG</name>
    <name evidence="7" type="ORF">IFO66_16500</name>
</gene>
<feature type="transmembrane region" description="Helical" evidence="6">
    <location>
        <begin position="77"/>
        <end position="96"/>
    </location>
</feature>
<keyword evidence="4 6" id="KW-1133">Transmembrane helix</keyword>
<keyword evidence="3 6" id="KW-0812">Transmembrane</keyword>
<keyword evidence="8" id="KW-1185">Reference proteome</keyword>
<dbReference type="Proteomes" id="UP000634529">
    <property type="component" value="Unassembled WGS sequence"/>
</dbReference>
<feature type="transmembrane region" description="Helical" evidence="6">
    <location>
        <begin position="256"/>
        <end position="277"/>
    </location>
</feature>
<evidence type="ECO:0000256" key="5">
    <source>
        <dbReference type="ARBA" id="ARBA00023136"/>
    </source>
</evidence>
<evidence type="ECO:0000256" key="3">
    <source>
        <dbReference type="ARBA" id="ARBA00022692"/>
    </source>
</evidence>
<comment type="subcellular location">
    <subcellularLocation>
        <location evidence="1">Cell membrane</location>
        <topology evidence="1">Multi-pass membrane protein</topology>
    </subcellularLocation>
</comment>
<feature type="transmembrane region" description="Helical" evidence="6">
    <location>
        <begin position="116"/>
        <end position="138"/>
    </location>
</feature>
<protein>
    <submittedName>
        <fullName evidence="7">Cytochrome c oxidase assembly factor CtaG</fullName>
    </submittedName>
</protein>
<reference evidence="7 8" key="1">
    <citation type="submission" date="2020-09" db="EMBL/GenBank/DDBJ databases">
        <title>Paenibacillus sp. CAU 1523 isolated from sand of Haeundae Beach.</title>
        <authorList>
            <person name="Kim W."/>
        </authorList>
    </citation>
    <scope>NUCLEOTIDE SEQUENCE [LARGE SCALE GENOMIC DNA]</scope>
    <source>
        <strain evidence="7 8">CAU 1523</strain>
    </source>
</reference>
<organism evidence="7 8">
    <name type="scientific">Paenibacillus arenosi</name>
    <dbReference type="NCBI Taxonomy" id="2774142"/>
    <lineage>
        <taxon>Bacteria</taxon>
        <taxon>Bacillati</taxon>
        <taxon>Bacillota</taxon>
        <taxon>Bacilli</taxon>
        <taxon>Bacillales</taxon>
        <taxon>Paenibacillaceae</taxon>
        <taxon>Paenibacillus</taxon>
    </lineage>
</organism>
<accession>A0ABR9B3Y2</accession>
<feature type="transmembrane region" description="Helical" evidence="6">
    <location>
        <begin position="48"/>
        <end position="65"/>
    </location>
</feature>
<evidence type="ECO:0000256" key="2">
    <source>
        <dbReference type="ARBA" id="ARBA00022475"/>
    </source>
</evidence>
<dbReference type="RefSeq" id="WP_192026221.1">
    <property type="nucleotide sequence ID" value="NZ_JACYTN010000016.1"/>
</dbReference>
<comment type="caution">
    <text evidence="7">The sequence shown here is derived from an EMBL/GenBank/DDBJ whole genome shotgun (WGS) entry which is preliminary data.</text>
</comment>
<proteinExistence type="predicted"/>
<dbReference type="InterPro" id="IPR019108">
    <property type="entry name" value="Caa3_assmbl_CtaG-rel"/>
</dbReference>
<evidence type="ECO:0000256" key="6">
    <source>
        <dbReference type="SAM" id="Phobius"/>
    </source>
</evidence>
<evidence type="ECO:0000313" key="7">
    <source>
        <dbReference type="EMBL" id="MBD8499896.1"/>
    </source>
</evidence>
<sequence>MFGLGQFFSFADLWSPLFLVSALLVIVLYLGLTGYFRDRFPGSKPVTGGQRVSFIVGVVLIYLSQGGPIDLMGHLMFTFHMVMMSLCYIIAPPLLLKGIPDWMWKFILDRPLLRKLKWMMHPILTAVLFNALFSFYHIPVVHDYIMLNYGVHTLYYIALYIAAFMMWWPVVNPVPEWNLISDVKKMGYIFLNGLLITPACALLIFADESLYATYNDPDIWAAAMGYCVSGSPEALLAAFDGPQFFSWFDVREDQQLGGILMKLVQETMYGIVLAYVFSRWFRREGKDDDVADSTPKSDWQNA</sequence>
<keyword evidence="5 6" id="KW-0472">Membrane</keyword>
<dbReference type="InterPro" id="IPR014108">
    <property type="entry name" value="Caa3-assmbl_CtaG"/>
</dbReference>